<evidence type="ECO:0000313" key="16">
    <source>
        <dbReference type="Proteomes" id="UP000010799"/>
    </source>
</evidence>
<feature type="region of interest" description="ACP-binding" evidence="12">
    <location>
        <begin position="251"/>
        <end position="255"/>
    </location>
</feature>
<evidence type="ECO:0000259" key="14">
    <source>
        <dbReference type="Pfam" id="PF08545"/>
    </source>
</evidence>
<comment type="similarity">
    <text evidence="2 12">Belongs to the thiolase-like superfamily. FabH family.</text>
</comment>
<comment type="pathway">
    <text evidence="1 12">Lipid metabolism; fatty acid biosynthesis.</text>
</comment>
<dbReference type="PANTHER" id="PTHR43091">
    <property type="entry name" value="3-OXOACYL-[ACYL-CARRIER-PROTEIN] SYNTHASE"/>
    <property type="match status" value="1"/>
</dbReference>
<evidence type="ECO:0000256" key="7">
    <source>
        <dbReference type="ARBA" id="ARBA00023098"/>
    </source>
</evidence>
<dbReference type="CDD" id="cd00830">
    <property type="entry name" value="KAS_III"/>
    <property type="match status" value="1"/>
</dbReference>
<dbReference type="GO" id="GO:0033818">
    <property type="term" value="F:beta-ketoacyl-acyl-carrier-protein synthase III activity"/>
    <property type="evidence" value="ECO:0007669"/>
    <property type="project" value="UniProtKB-UniRule"/>
</dbReference>
<organism evidence="15 16">
    <name type="scientific">Liberibacter crescens (strain BT-1)</name>
    <dbReference type="NCBI Taxonomy" id="1215343"/>
    <lineage>
        <taxon>Bacteria</taxon>
        <taxon>Pseudomonadati</taxon>
        <taxon>Pseudomonadota</taxon>
        <taxon>Alphaproteobacteria</taxon>
        <taxon>Hyphomicrobiales</taxon>
        <taxon>Rhizobiaceae</taxon>
        <taxon>Liberibacter</taxon>
    </lineage>
</organism>
<dbReference type="eggNOG" id="COG0332">
    <property type="taxonomic scope" value="Bacteria"/>
</dbReference>
<keyword evidence="6 12" id="KW-0276">Fatty acid metabolism</keyword>
<evidence type="ECO:0000256" key="3">
    <source>
        <dbReference type="ARBA" id="ARBA00012333"/>
    </source>
</evidence>
<feature type="active site" evidence="12">
    <location>
        <position position="280"/>
    </location>
</feature>
<dbReference type="RefSeq" id="WP_015272784.1">
    <property type="nucleotide sequence ID" value="NC_019907.1"/>
</dbReference>
<evidence type="ECO:0000313" key="15">
    <source>
        <dbReference type="EMBL" id="AGA64357.1"/>
    </source>
</evidence>
<sequence length="323" mass="34778">MIRSIVRGCGSALPRRILRNSEMETIVDTSDDWIMQRVGISQRHISGENETSASLGEVAARNALSHAGMEADDIDLIILATSTPNYTFPATAVDIQNRLGMKRGFAFDMQAVCSGFIYALSTADVYIRSGVVRRVLVIGADTFSRIVDWSDRSTCVLFGDGAGALILEGVQSEGSLLDSGILATYLRSDGSHVNKLYVNGGPSTTASVGKLQMKGQEVFKYAVEMATEVIDEVFSLTGFTVSDIDWFIPHQANQRIINSIAKKIGFPLEKVVVTVDIHGNTSAASVPLALSVAVSEGRIKKNHLLVLEAMGGGFTSGAILMRW</sequence>
<dbReference type="InterPro" id="IPR013751">
    <property type="entry name" value="ACP_syn_III_N"/>
</dbReference>
<protein>
    <recommendedName>
        <fullName evidence="3 12">Beta-ketoacyl-[acyl-carrier-protein] synthase III</fullName>
        <shortName evidence="12">Beta-ketoacyl-ACP synthase III</shortName>
        <shortName evidence="12">KAS III</shortName>
        <ecNumber evidence="3 12">2.3.1.180</ecNumber>
    </recommendedName>
    <alternativeName>
        <fullName evidence="12">3-oxoacyl-[acyl-carrier-protein] synthase 3</fullName>
    </alternativeName>
    <alternativeName>
        <fullName evidence="12">3-oxoacyl-[acyl-carrier-protein] synthase III</fullName>
    </alternativeName>
</protein>
<feature type="active site" evidence="12">
    <location>
        <position position="250"/>
    </location>
</feature>
<feature type="domain" description="Beta-ketoacyl-[acyl-carrier-protein] synthase III C-terminal" evidence="13">
    <location>
        <begin position="237"/>
        <end position="323"/>
    </location>
</feature>
<evidence type="ECO:0000259" key="13">
    <source>
        <dbReference type="Pfam" id="PF08541"/>
    </source>
</evidence>
<dbReference type="STRING" id="1215343.B488_03640"/>
<dbReference type="InterPro" id="IPR004655">
    <property type="entry name" value="FabH"/>
</dbReference>
<dbReference type="NCBIfam" id="NF006829">
    <property type="entry name" value="PRK09352.1"/>
    <property type="match status" value="1"/>
</dbReference>
<dbReference type="Gene3D" id="3.40.47.10">
    <property type="match status" value="1"/>
</dbReference>
<dbReference type="UniPathway" id="UPA00094"/>
<comment type="domain">
    <text evidence="12">The last Arg residue of the ACP-binding site is essential for the weak association between ACP/AcpP and FabH.</text>
</comment>
<dbReference type="InterPro" id="IPR013747">
    <property type="entry name" value="ACP_syn_III_C"/>
</dbReference>
<name>L0ETR3_LIBCB</name>
<keyword evidence="16" id="KW-1185">Reference proteome</keyword>
<keyword evidence="10 12" id="KW-0012">Acyltransferase</keyword>
<evidence type="ECO:0000256" key="9">
    <source>
        <dbReference type="ARBA" id="ARBA00023268"/>
    </source>
</evidence>
<reference evidence="15 16" key="1">
    <citation type="journal article" date="2012" name="Stand. Genomic Sci.">
        <title>Complete genome sequence of Liberibacter crescens BT-1.</title>
        <authorList>
            <person name="Leonard M.T."/>
            <person name="Fagen J.R."/>
            <person name="Davis-Richardson A.G."/>
            <person name="Davis M.J."/>
            <person name="Triplett E.W."/>
        </authorList>
    </citation>
    <scope>NUCLEOTIDE SEQUENCE [LARGE SCALE GENOMIC DNA]</scope>
    <source>
        <strain evidence="15 16">BT-1</strain>
    </source>
</reference>
<gene>
    <name evidence="12" type="primary">fabH</name>
    <name evidence="15" type="ordered locus">B488_03640</name>
</gene>
<keyword evidence="7 12" id="KW-0443">Lipid metabolism</keyword>
<dbReference type="InterPro" id="IPR016039">
    <property type="entry name" value="Thiolase-like"/>
</dbReference>
<dbReference type="HAMAP" id="MF_01815">
    <property type="entry name" value="FabH"/>
    <property type="match status" value="1"/>
</dbReference>
<dbReference type="AlphaFoldDB" id="L0ETR3"/>
<keyword evidence="4 12" id="KW-0444">Lipid biosynthesis</keyword>
<evidence type="ECO:0000256" key="2">
    <source>
        <dbReference type="ARBA" id="ARBA00008642"/>
    </source>
</evidence>
<keyword evidence="9 12" id="KW-0511">Multifunctional enzyme</keyword>
<dbReference type="FunFam" id="3.40.47.10:FF:000004">
    <property type="entry name" value="3-oxoacyl-[acyl-carrier-protein] synthase 3"/>
    <property type="match status" value="1"/>
</dbReference>
<comment type="catalytic activity">
    <reaction evidence="11">
        <text>malonyl-[ACP] + acetyl-CoA + H(+) = 3-oxobutanoyl-[ACP] + CO2 + CoA</text>
        <dbReference type="Rhea" id="RHEA:12080"/>
        <dbReference type="Rhea" id="RHEA-COMP:9623"/>
        <dbReference type="Rhea" id="RHEA-COMP:9625"/>
        <dbReference type="ChEBI" id="CHEBI:15378"/>
        <dbReference type="ChEBI" id="CHEBI:16526"/>
        <dbReference type="ChEBI" id="CHEBI:57287"/>
        <dbReference type="ChEBI" id="CHEBI:57288"/>
        <dbReference type="ChEBI" id="CHEBI:78449"/>
        <dbReference type="ChEBI" id="CHEBI:78450"/>
        <dbReference type="EC" id="2.3.1.180"/>
    </reaction>
    <physiologicalReaction direction="left-to-right" evidence="11">
        <dbReference type="Rhea" id="RHEA:12081"/>
    </physiologicalReaction>
</comment>
<dbReference type="EC" id="2.3.1.180" evidence="3 12"/>
<comment type="subunit">
    <text evidence="12">Homodimer.</text>
</comment>
<evidence type="ECO:0000256" key="12">
    <source>
        <dbReference type="HAMAP-Rule" id="MF_01815"/>
    </source>
</evidence>
<feature type="active site" evidence="12">
    <location>
        <position position="113"/>
    </location>
</feature>
<dbReference type="SUPFAM" id="SSF53901">
    <property type="entry name" value="Thiolase-like"/>
    <property type="match status" value="1"/>
</dbReference>
<proteinExistence type="inferred from homology"/>
<comment type="function">
    <text evidence="12">Catalyzes the condensation reaction of fatty acid synthesis by the addition to an acyl acceptor of two carbons from malonyl-ACP. Catalyzes the first condensation reaction which initiates fatty acid synthesis and may therefore play a role in governing the total rate of fatty acid production. Possesses both acetoacetyl-ACP synthase and acetyl transacylase activities. Its substrate specificity determines the biosynthesis of branched-chain and/or straight-chain of fatty acids.</text>
</comment>
<evidence type="ECO:0000256" key="11">
    <source>
        <dbReference type="ARBA" id="ARBA00051096"/>
    </source>
</evidence>
<evidence type="ECO:0000256" key="1">
    <source>
        <dbReference type="ARBA" id="ARBA00005194"/>
    </source>
</evidence>
<dbReference type="GO" id="GO:0005737">
    <property type="term" value="C:cytoplasm"/>
    <property type="evidence" value="ECO:0007669"/>
    <property type="project" value="UniProtKB-SubCell"/>
</dbReference>
<dbReference type="Proteomes" id="UP000010799">
    <property type="component" value="Chromosome"/>
</dbReference>
<dbReference type="HOGENOM" id="CLU_039592_3_1_5"/>
<accession>L0ETR3</accession>
<dbReference type="PANTHER" id="PTHR43091:SF1">
    <property type="entry name" value="BETA-KETOACYL-[ACYL-CARRIER-PROTEIN] SYNTHASE III, CHLOROPLASTIC"/>
    <property type="match status" value="1"/>
</dbReference>
<keyword evidence="12" id="KW-0963">Cytoplasm</keyword>
<comment type="subcellular location">
    <subcellularLocation>
        <location evidence="12">Cytoplasm</location>
    </subcellularLocation>
</comment>
<dbReference type="PATRIC" id="fig|1215343.11.peg.373"/>
<evidence type="ECO:0000256" key="6">
    <source>
        <dbReference type="ARBA" id="ARBA00022832"/>
    </source>
</evidence>
<dbReference type="NCBIfam" id="TIGR00747">
    <property type="entry name" value="fabH"/>
    <property type="match status" value="1"/>
</dbReference>
<dbReference type="KEGG" id="lcc:B488_03640"/>
<dbReference type="Pfam" id="PF08541">
    <property type="entry name" value="ACP_syn_III_C"/>
    <property type="match status" value="1"/>
</dbReference>
<keyword evidence="5 12" id="KW-0808">Transferase</keyword>
<feature type="domain" description="Beta-ketoacyl-[acyl-carrier-protein] synthase III N-terminal" evidence="14">
    <location>
        <begin position="107"/>
        <end position="190"/>
    </location>
</feature>
<dbReference type="GO" id="GO:0006633">
    <property type="term" value="P:fatty acid biosynthetic process"/>
    <property type="evidence" value="ECO:0007669"/>
    <property type="project" value="UniProtKB-UniRule"/>
</dbReference>
<keyword evidence="8 12" id="KW-0275">Fatty acid biosynthesis</keyword>
<evidence type="ECO:0000256" key="4">
    <source>
        <dbReference type="ARBA" id="ARBA00022516"/>
    </source>
</evidence>
<evidence type="ECO:0000256" key="10">
    <source>
        <dbReference type="ARBA" id="ARBA00023315"/>
    </source>
</evidence>
<dbReference type="Pfam" id="PF08545">
    <property type="entry name" value="ACP_syn_III"/>
    <property type="match status" value="1"/>
</dbReference>
<dbReference type="GO" id="GO:0004315">
    <property type="term" value="F:3-oxoacyl-[acyl-carrier-protein] synthase activity"/>
    <property type="evidence" value="ECO:0007669"/>
    <property type="project" value="InterPro"/>
</dbReference>
<evidence type="ECO:0000256" key="8">
    <source>
        <dbReference type="ARBA" id="ARBA00023160"/>
    </source>
</evidence>
<evidence type="ECO:0000256" key="5">
    <source>
        <dbReference type="ARBA" id="ARBA00022679"/>
    </source>
</evidence>
<dbReference type="EMBL" id="CP003789">
    <property type="protein sequence ID" value="AGA64357.1"/>
    <property type="molecule type" value="Genomic_DNA"/>
</dbReference>